<accession>W4M0Z9</accession>
<sequence>MNGLTHDTILKQCNTLLSDSNFKASSRLKRLLKYLVEETLAGRGHELKAYKIATEILDRKTTFDPETDPIVRVEMRRLRRALEHYYAGQGSTPVRITIPLGQYAVQFGVHDEETCVTGETSASTLHLAFPELSSHLSDPVLTVLPFVNLSGDTDQDHFADGLAEELSLNFARFQNLSVIVYYSTRRFKEQSIDVREAGRQLGAGFVVTGSIRRIAQSLRVAVQLSATNTGTQLWTQQFDRELTASNLFKLQDEITSQVVSAIGGEYGVIPRTLWKASRSKRVTEFSVYEAILHNHHYLAVFTPEAHAMTRAALEHAVKVDPEYALAWAMLGALYGDTYMLGFGELDNAMERGLTCAQRALAIDPLCPHAHYTMGHLCMGQRDRAGVIRAAENLIDLNPNEGFMVGIAGWFLSLCGDYDRGMAIMQQSFRLNPYYPSWFHLPPLLWYYHQERYEAAWDEAQRFGMPDVFWGPLIRAAVLGQLGRQMEAHQAWQQVLALRPDFQERAWHYVSCIIIQDDVASHLLEGLQKAGAPVSVLP</sequence>
<dbReference type="HOGENOM" id="CLU_019981_3_0_7"/>
<keyword evidence="2" id="KW-1185">Reference proteome</keyword>
<dbReference type="SUPFAM" id="SSF48452">
    <property type="entry name" value="TPR-like"/>
    <property type="match status" value="1"/>
</dbReference>
<dbReference type="AlphaFoldDB" id="W4M0Z9"/>
<protein>
    <recommendedName>
        <fullName evidence="3">TolB N-terminal domain-containing protein</fullName>
    </recommendedName>
</protein>
<dbReference type="Gene3D" id="1.25.40.10">
    <property type="entry name" value="Tetratricopeptide repeat domain"/>
    <property type="match status" value="1"/>
</dbReference>
<organism evidence="1 2">
    <name type="scientific">Candidatus Entotheonella gemina</name>
    <dbReference type="NCBI Taxonomy" id="1429439"/>
    <lineage>
        <taxon>Bacteria</taxon>
        <taxon>Pseudomonadati</taxon>
        <taxon>Nitrospinota/Tectimicrobiota group</taxon>
        <taxon>Candidatus Tectimicrobiota</taxon>
        <taxon>Candidatus Entotheonellia</taxon>
        <taxon>Candidatus Entotheonellales</taxon>
        <taxon>Candidatus Entotheonellaceae</taxon>
        <taxon>Candidatus Entotheonella</taxon>
    </lineage>
</organism>
<dbReference type="Gene3D" id="3.40.50.10070">
    <property type="entry name" value="TolB, N-terminal domain"/>
    <property type="match status" value="1"/>
</dbReference>
<proteinExistence type="predicted"/>
<comment type="caution">
    <text evidence="1">The sequence shown here is derived from an EMBL/GenBank/DDBJ whole genome shotgun (WGS) entry which is preliminary data.</text>
</comment>
<reference evidence="1 2" key="1">
    <citation type="journal article" date="2014" name="Nature">
        <title>An environmental bacterial taxon with a large and distinct metabolic repertoire.</title>
        <authorList>
            <person name="Wilson M.C."/>
            <person name="Mori T."/>
            <person name="Ruckert C."/>
            <person name="Uria A.R."/>
            <person name="Helf M.J."/>
            <person name="Takada K."/>
            <person name="Gernert C."/>
            <person name="Steffens U.A."/>
            <person name="Heycke N."/>
            <person name="Schmitt S."/>
            <person name="Rinke C."/>
            <person name="Helfrich E.J."/>
            <person name="Brachmann A.O."/>
            <person name="Gurgui C."/>
            <person name="Wakimoto T."/>
            <person name="Kracht M."/>
            <person name="Crusemann M."/>
            <person name="Hentschel U."/>
            <person name="Abe I."/>
            <person name="Matsunaga S."/>
            <person name="Kalinowski J."/>
            <person name="Takeyama H."/>
            <person name="Piel J."/>
        </authorList>
    </citation>
    <scope>NUCLEOTIDE SEQUENCE [LARGE SCALE GENOMIC DNA]</scope>
    <source>
        <strain evidence="2">TSY2</strain>
    </source>
</reference>
<evidence type="ECO:0000313" key="1">
    <source>
        <dbReference type="EMBL" id="ETX03788.1"/>
    </source>
</evidence>
<dbReference type="EMBL" id="AZHX01001389">
    <property type="protein sequence ID" value="ETX03788.1"/>
    <property type="molecule type" value="Genomic_DNA"/>
</dbReference>
<dbReference type="InterPro" id="IPR011990">
    <property type="entry name" value="TPR-like_helical_dom_sf"/>
</dbReference>
<evidence type="ECO:0000313" key="2">
    <source>
        <dbReference type="Proteomes" id="UP000019140"/>
    </source>
</evidence>
<gene>
    <name evidence="1" type="ORF">ETSY2_32575</name>
</gene>
<evidence type="ECO:0008006" key="3">
    <source>
        <dbReference type="Google" id="ProtNLM"/>
    </source>
</evidence>
<dbReference type="Proteomes" id="UP000019140">
    <property type="component" value="Unassembled WGS sequence"/>
</dbReference>
<name>W4M0Z9_9BACT</name>